<dbReference type="EMBL" id="AWWV01010520">
    <property type="protein sequence ID" value="OMO78782.1"/>
    <property type="molecule type" value="Genomic_DNA"/>
</dbReference>
<proteinExistence type="predicted"/>
<evidence type="ECO:0000313" key="2">
    <source>
        <dbReference type="Proteomes" id="UP000188268"/>
    </source>
</evidence>
<organism evidence="1 2">
    <name type="scientific">Corchorus capsularis</name>
    <name type="common">Jute</name>
    <dbReference type="NCBI Taxonomy" id="210143"/>
    <lineage>
        <taxon>Eukaryota</taxon>
        <taxon>Viridiplantae</taxon>
        <taxon>Streptophyta</taxon>
        <taxon>Embryophyta</taxon>
        <taxon>Tracheophyta</taxon>
        <taxon>Spermatophyta</taxon>
        <taxon>Magnoliopsida</taxon>
        <taxon>eudicotyledons</taxon>
        <taxon>Gunneridae</taxon>
        <taxon>Pentapetalae</taxon>
        <taxon>rosids</taxon>
        <taxon>malvids</taxon>
        <taxon>Malvales</taxon>
        <taxon>Malvaceae</taxon>
        <taxon>Grewioideae</taxon>
        <taxon>Apeibeae</taxon>
        <taxon>Corchorus</taxon>
    </lineage>
</organism>
<name>A0A1R3I868_COCAP</name>
<reference evidence="1 2" key="1">
    <citation type="submission" date="2013-09" db="EMBL/GenBank/DDBJ databases">
        <title>Corchorus capsularis genome sequencing.</title>
        <authorList>
            <person name="Alam M."/>
            <person name="Haque M.S."/>
            <person name="Islam M.S."/>
            <person name="Emdad E.M."/>
            <person name="Islam M.M."/>
            <person name="Ahmed B."/>
            <person name="Halim A."/>
            <person name="Hossen Q.M.M."/>
            <person name="Hossain M.Z."/>
            <person name="Ahmed R."/>
            <person name="Khan M.M."/>
            <person name="Islam R."/>
            <person name="Rashid M.M."/>
            <person name="Khan S.A."/>
            <person name="Rahman M.S."/>
            <person name="Alam M."/>
        </authorList>
    </citation>
    <scope>NUCLEOTIDE SEQUENCE [LARGE SCALE GENOMIC DNA]</scope>
    <source>
        <strain evidence="2">cv. CVL-1</strain>
        <tissue evidence="1">Whole seedling</tissue>
    </source>
</reference>
<comment type="caution">
    <text evidence="1">The sequence shown here is derived from an EMBL/GenBank/DDBJ whole genome shotgun (WGS) entry which is preliminary data.</text>
</comment>
<dbReference type="Gramene" id="OMO78782">
    <property type="protein sequence ID" value="OMO78782"/>
    <property type="gene ID" value="CCACVL1_14131"/>
</dbReference>
<gene>
    <name evidence="1" type="ORF">CCACVL1_14131</name>
</gene>
<dbReference type="Proteomes" id="UP000188268">
    <property type="component" value="Unassembled WGS sequence"/>
</dbReference>
<dbReference type="AlphaFoldDB" id="A0A1R3I868"/>
<accession>A0A1R3I868</accession>
<sequence>MDMKIVSFTHNTRSPIPHTRETLTFTRSSLPLPRAHSTLAGNCPILGPSPPLLLFSLLPSIAVLPRRSYPPVAGNFDLFA</sequence>
<evidence type="ECO:0000313" key="1">
    <source>
        <dbReference type="EMBL" id="OMO78782.1"/>
    </source>
</evidence>
<protein>
    <submittedName>
        <fullName evidence="1">Uncharacterized protein</fullName>
    </submittedName>
</protein>
<keyword evidence="2" id="KW-1185">Reference proteome</keyword>